<organism evidence="1 2">
    <name type="scientific">Pleurodeles waltl</name>
    <name type="common">Iberian ribbed newt</name>
    <dbReference type="NCBI Taxonomy" id="8319"/>
    <lineage>
        <taxon>Eukaryota</taxon>
        <taxon>Metazoa</taxon>
        <taxon>Chordata</taxon>
        <taxon>Craniata</taxon>
        <taxon>Vertebrata</taxon>
        <taxon>Euteleostomi</taxon>
        <taxon>Amphibia</taxon>
        <taxon>Batrachia</taxon>
        <taxon>Caudata</taxon>
        <taxon>Salamandroidea</taxon>
        <taxon>Salamandridae</taxon>
        <taxon>Pleurodelinae</taxon>
        <taxon>Pleurodeles</taxon>
    </lineage>
</organism>
<evidence type="ECO:0000313" key="2">
    <source>
        <dbReference type="Proteomes" id="UP001066276"/>
    </source>
</evidence>
<keyword evidence="2" id="KW-1185">Reference proteome</keyword>
<dbReference type="AlphaFoldDB" id="A0AAV7RH20"/>
<dbReference type="InterPro" id="IPR042566">
    <property type="entry name" value="L1_C"/>
</dbReference>
<accession>A0AAV7RH20</accession>
<gene>
    <name evidence="1" type="ORF">NDU88_003734</name>
</gene>
<sequence length="107" mass="12315">MACLLHHTQARRLISTACSQGPFRADGYEIHITADFSKETNECLKKFLALRPHLCQLEVKYGLFELARVWTTKNSPSQKFYNPEDVRLYLDDLTNQAYGHDSTDFAC</sequence>
<comment type="caution">
    <text evidence="1">The sequence shown here is derived from an EMBL/GenBank/DDBJ whole genome shotgun (WGS) entry which is preliminary data.</text>
</comment>
<protein>
    <submittedName>
        <fullName evidence="1">Uncharacterized protein</fullName>
    </submittedName>
</protein>
<name>A0AAV7RH20_PLEWA</name>
<dbReference type="Gene3D" id="3.30.250.20">
    <property type="entry name" value="L1 transposable element, C-terminal domain"/>
    <property type="match status" value="1"/>
</dbReference>
<proteinExistence type="predicted"/>
<reference evidence="1" key="1">
    <citation type="journal article" date="2022" name="bioRxiv">
        <title>Sequencing and chromosome-scale assembly of the giantPleurodeles waltlgenome.</title>
        <authorList>
            <person name="Brown T."/>
            <person name="Elewa A."/>
            <person name="Iarovenko S."/>
            <person name="Subramanian E."/>
            <person name="Araus A.J."/>
            <person name="Petzold A."/>
            <person name="Susuki M."/>
            <person name="Suzuki K.-i.T."/>
            <person name="Hayashi T."/>
            <person name="Toyoda A."/>
            <person name="Oliveira C."/>
            <person name="Osipova E."/>
            <person name="Leigh N.D."/>
            <person name="Simon A."/>
            <person name="Yun M.H."/>
        </authorList>
    </citation>
    <scope>NUCLEOTIDE SEQUENCE</scope>
    <source>
        <strain evidence="1">20211129_DDA</strain>
        <tissue evidence="1">Liver</tissue>
    </source>
</reference>
<dbReference type="EMBL" id="JANPWB010000009">
    <property type="protein sequence ID" value="KAJ1150947.1"/>
    <property type="molecule type" value="Genomic_DNA"/>
</dbReference>
<dbReference type="Proteomes" id="UP001066276">
    <property type="component" value="Chromosome 5"/>
</dbReference>
<evidence type="ECO:0000313" key="1">
    <source>
        <dbReference type="EMBL" id="KAJ1150947.1"/>
    </source>
</evidence>